<name>A0A330L5G8_9BACT</name>
<gene>
    <name evidence="2" type="ORF">NITLEN_20711</name>
</gene>
<evidence type="ECO:0000313" key="3">
    <source>
        <dbReference type="Proteomes" id="UP000248168"/>
    </source>
</evidence>
<dbReference type="EMBL" id="OUNR01000012">
    <property type="protein sequence ID" value="SPP65071.1"/>
    <property type="molecule type" value="Genomic_DNA"/>
</dbReference>
<organism evidence="2 3">
    <name type="scientific">Nitrospira lenta</name>
    <dbReference type="NCBI Taxonomy" id="1436998"/>
    <lineage>
        <taxon>Bacteria</taxon>
        <taxon>Pseudomonadati</taxon>
        <taxon>Nitrospirota</taxon>
        <taxon>Nitrospiria</taxon>
        <taxon>Nitrospirales</taxon>
        <taxon>Nitrospiraceae</taxon>
        <taxon>Nitrospira</taxon>
    </lineage>
</organism>
<accession>A0A330L5G8</accession>
<proteinExistence type="predicted"/>
<dbReference type="RefSeq" id="WP_121989368.1">
    <property type="nucleotide sequence ID" value="NZ_OUNR01000012.1"/>
</dbReference>
<reference evidence="3" key="1">
    <citation type="submission" date="2018-04" db="EMBL/GenBank/DDBJ databases">
        <authorList>
            <person name="Lucker S."/>
            <person name="Sakoula D."/>
        </authorList>
    </citation>
    <scope>NUCLEOTIDE SEQUENCE [LARGE SCALE GENOMIC DNA]</scope>
</reference>
<evidence type="ECO:0000313" key="2">
    <source>
        <dbReference type="EMBL" id="SPP65071.1"/>
    </source>
</evidence>
<dbReference type="AlphaFoldDB" id="A0A330L5G8"/>
<dbReference type="InterPro" id="IPR031849">
    <property type="entry name" value="DUF5069"/>
</dbReference>
<evidence type="ECO:0000259" key="1">
    <source>
        <dbReference type="Pfam" id="PF16798"/>
    </source>
</evidence>
<dbReference type="OrthoDB" id="195768at2"/>
<keyword evidence="3" id="KW-1185">Reference proteome</keyword>
<dbReference type="Proteomes" id="UP000248168">
    <property type="component" value="Unassembled WGS sequence"/>
</dbReference>
<sequence>MAETARSLKLPRPQDQLAGCAWLPRFAEKARRFLDQQLPFIYRAAFGSRLGIDGAFLRHFSLTIDQFLAAVRRSVDDAALAKWFLAHPTVTSERIAEWNRRAALLGTKGHPGYLTRHLLKWVFYPKSVVTPVNSLFEAIEQDER</sequence>
<feature type="domain" description="DUF5069" evidence="1">
    <location>
        <begin position="13"/>
        <end position="107"/>
    </location>
</feature>
<protein>
    <recommendedName>
        <fullName evidence="1">DUF5069 domain-containing protein</fullName>
    </recommendedName>
</protein>
<dbReference type="Pfam" id="PF16798">
    <property type="entry name" value="DUF5069"/>
    <property type="match status" value="1"/>
</dbReference>
<dbReference type="InParanoid" id="A0A330L5G8"/>